<gene>
    <name evidence="1" type="ORF">CRENPOLYSF1_670036</name>
</gene>
<sequence length="41" mass="4681">MSITPNNDTRKSANQQQKAVVKLMQDIFMKNKRTSAQLMQG</sequence>
<dbReference type="AlphaFoldDB" id="A0A1R4HH18"/>
<dbReference type="Proteomes" id="UP000195667">
    <property type="component" value="Unassembled WGS sequence"/>
</dbReference>
<name>A0A1R4HH18_9GAMM</name>
<accession>A0A1R4HH18</accession>
<evidence type="ECO:0000313" key="2">
    <source>
        <dbReference type="Proteomes" id="UP000195667"/>
    </source>
</evidence>
<protein>
    <submittedName>
        <fullName evidence="1">Uncharacterized protein</fullName>
    </submittedName>
</protein>
<evidence type="ECO:0000313" key="1">
    <source>
        <dbReference type="EMBL" id="SJM95311.1"/>
    </source>
</evidence>
<dbReference type="EMBL" id="FUKI01000145">
    <property type="protein sequence ID" value="SJM95311.1"/>
    <property type="molecule type" value="Genomic_DNA"/>
</dbReference>
<proteinExistence type="predicted"/>
<organism evidence="1 2">
    <name type="scientific">Crenothrix polyspora</name>
    <dbReference type="NCBI Taxonomy" id="360316"/>
    <lineage>
        <taxon>Bacteria</taxon>
        <taxon>Pseudomonadati</taxon>
        <taxon>Pseudomonadota</taxon>
        <taxon>Gammaproteobacteria</taxon>
        <taxon>Methylococcales</taxon>
        <taxon>Crenotrichaceae</taxon>
        <taxon>Crenothrix</taxon>
    </lineage>
</organism>
<keyword evidence="2" id="KW-1185">Reference proteome</keyword>
<reference evidence="2" key="1">
    <citation type="submission" date="2017-02" db="EMBL/GenBank/DDBJ databases">
        <authorList>
            <person name="Daims H."/>
        </authorList>
    </citation>
    <scope>NUCLEOTIDE SEQUENCE [LARGE SCALE GENOMIC DNA]</scope>
</reference>